<sequence>MNAFNLGSKANIYVDTNDDGVTVRFGSDTLGFNTTSTGFSVTNDWNNRHFTLGFDENSILYHVTREDIDDRRSGNGNLPPEEFVAEIYGYIRSLAPPVPVDQIPFEIVGKVKMDAVREYLFDRGVIRDTSAGLRVNGQKRVELVEKWNSDLSERGKFYQQVLEPVKFEDAKKDNSGENIYAYPKVDRVYVLFFFPDKYVGVTTLQDLVGFASIAGGSQIFDHLLRSISDQ</sequence>
<gene>
    <name evidence="1" type="ORF">ACFQI8_14300</name>
</gene>
<reference evidence="1 2" key="1">
    <citation type="journal article" date="2019" name="Int. J. Syst. Evol. Microbiol.">
        <title>The Global Catalogue of Microorganisms (GCM) 10K type strain sequencing project: providing services to taxonomists for standard genome sequencing and annotation.</title>
        <authorList>
            <consortium name="The Broad Institute Genomics Platform"/>
            <consortium name="The Broad Institute Genome Sequencing Center for Infectious Disease"/>
            <person name="Wu L."/>
            <person name="Ma J."/>
        </authorList>
    </citation>
    <scope>NUCLEOTIDE SEQUENCE [LARGE SCALE GENOMIC DNA]</scope>
    <source>
        <strain evidence="1 2">DSM 26526</strain>
    </source>
</reference>
<dbReference type="RefSeq" id="WP_390245911.1">
    <property type="nucleotide sequence ID" value="NZ_JBHTAB010000008.1"/>
</dbReference>
<comment type="caution">
    <text evidence="1">The sequence shown here is derived from an EMBL/GenBank/DDBJ whole genome shotgun (WGS) entry which is preliminary data.</text>
</comment>
<dbReference type="AlphaFoldDB" id="A0ABD5XL43"/>
<dbReference type="Proteomes" id="UP001596460">
    <property type="component" value="Unassembled WGS sequence"/>
</dbReference>
<name>A0ABD5XL43_9EURY</name>
<accession>A0ABD5XL43</accession>
<proteinExistence type="predicted"/>
<evidence type="ECO:0000313" key="1">
    <source>
        <dbReference type="EMBL" id="MFC7130559.1"/>
    </source>
</evidence>
<organism evidence="1 2">
    <name type="scientific">Haloferax chudinovii</name>
    <dbReference type="NCBI Taxonomy" id="1109010"/>
    <lineage>
        <taxon>Archaea</taxon>
        <taxon>Methanobacteriati</taxon>
        <taxon>Methanobacteriota</taxon>
        <taxon>Stenosarchaea group</taxon>
        <taxon>Halobacteria</taxon>
        <taxon>Halobacteriales</taxon>
        <taxon>Haloferacaceae</taxon>
        <taxon>Haloferax</taxon>
    </lineage>
</organism>
<evidence type="ECO:0000313" key="2">
    <source>
        <dbReference type="Proteomes" id="UP001596460"/>
    </source>
</evidence>
<keyword evidence="2" id="KW-1185">Reference proteome</keyword>
<protein>
    <submittedName>
        <fullName evidence="1">Uncharacterized protein</fullName>
    </submittedName>
</protein>
<dbReference type="EMBL" id="JBHTAB010000008">
    <property type="protein sequence ID" value="MFC7130559.1"/>
    <property type="molecule type" value="Genomic_DNA"/>
</dbReference>